<dbReference type="PANTHER" id="PTHR13593">
    <property type="match status" value="1"/>
</dbReference>
<dbReference type="EMBL" id="MU864366">
    <property type="protein sequence ID" value="KAK4190459.1"/>
    <property type="molecule type" value="Genomic_DNA"/>
</dbReference>
<keyword evidence="4" id="KW-1185">Reference proteome</keyword>
<evidence type="ECO:0000256" key="1">
    <source>
        <dbReference type="SAM" id="MobiDB-lite"/>
    </source>
</evidence>
<organism evidence="3 4">
    <name type="scientific">Podospora australis</name>
    <dbReference type="NCBI Taxonomy" id="1536484"/>
    <lineage>
        <taxon>Eukaryota</taxon>
        <taxon>Fungi</taxon>
        <taxon>Dikarya</taxon>
        <taxon>Ascomycota</taxon>
        <taxon>Pezizomycotina</taxon>
        <taxon>Sordariomycetes</taxon>
        <taxon>Sordariomycetidae</taxon>
        <taxon>Sordariales</taxon>
        <taxon>Podosporaceae</taxon>
        <taxon>Podospora</taxon>
    </lineage>
</organism>
<dbReference type="InterPro" id="IPR017946">
    <property type="entry name" value="PLC-like_Pdiesterase_TIM-brl"/>
</dbReference>
<dbReference type="AlphaFoldDB" id="A0AAN6WY74"/>
<gene>
    <name evidence="3" type="ORF">QBC35DRAFT_542040</name>
</gene>
<dbReference type="PANTHER" id="PTHR13593:SF80">
    <property type="entry name" value="PLC-LIKE PHOSPHODIESTERASE"/>
    <property type="match status" value="1"/>
</dbReference>
<feature type="region of interest" description="Disordered" evidence="1">
    <location>
        <begin position="336"/>
        <end position="355"/>
    </location>
</feature>
<feature type="signal peptide" evidence="2">
    <location>
        <begin position="1"/>
        <end position="22"/>
    </location>
</feature>
<protein>
    <submittedName>
        <fullName evidence="3">PLC-like phosphodiesterase</fullName>
    </submittedName>
</protein>
<keyword evidence="2" id="KW-0732">Signal</keyword>
<dbReference type="InterPro" id="IPR051057">
    <property type="entry name" value="PI-PLC_domain"/>
</dbReference>
<evidence type="ECO:0000313" key="4">
    <source>
        <dbReference type="Proteomes" id="UP001302126"/>
    </source>
</evidence>
<dbReference type="GO" id="GO:0008081">
    <property type="term" value="F:phosphoric diester hydrolase activity"/>
    <property type="evidence" value="ECO:0007669"/>
    <property type="project" value="InterPro"/>
</dbReference>
<accession>A0AAN6WY74</accession>
<feature type="chain" id="PRO_5042827384" evidence="2">
    <location>
        <begin position="23"/>
        <end position="379"/>
    </location>
</feature>
<evidence type="ECO:0000256" key="2">
    <source>
        <dbReference type="SAM" id="SignalP"/>
    </source>
</evidence>
<dbReference type="Pfam" id="PF26146">
    <property type="entry name" value="PI-PLC_X"/>
    <property type="match status" value="1"/>
</dbReference>
<dbReference type="SUPFAM" id="SSF51695">
    <property type="entry name" value="PLC-like phosphodiesterases"/>
    <property type="match status" value="1"/>
</dbReference>
<evidence type="ECO:0000313" key="3">
    <source>
        <dbReference type="EMBL" id="KAK4190459.1"/>
    </source>
</evidence>
<feature type="compositionally biased region" description="Low complexity" evidence="1">
    <location>
        <begin position="344"/>
        <end position="355"/>
    </location>
</feature>
<sequence>MVQIPLLPALAALVFTSSLSHAQQVISSGGADPDGTQAAAPCNNSPDLCSRAYNNVTHMGAHDSAFLRDASTGNSLAGNQFYNATVALSAGIRLLQAQVHNSNGVLELCHTTCDLLDAGSLQDWLGKIKFWLDNNNPNEVITILLVNSDNEPASKFGDAFVGSGISSYGFVPPTNGTGTDTNGTWPSLQAMINTNKRLVTFIASIDTDENHPYLLSEFDHVFETPYEITSPSQFGCDLDRPESAGDSAQAVKDGMMPLLNHFMYINLTSDVMLPNVNAIDDTNSPATTGGDGALGRHGKLCEDTWGGVKPVFMLVDFFDRGPAVEGADVLNGIQGEATGRTAPRDSAGATSAAAADRTRRRGGGVVALVMFLGFALFAI</sequence>
<dbReference type="GO" id="GO:0006629">
    <property type="term" value="P:lipid metabolic process"/>
    <property type="evidence" value="ECO:0007669"/>
    <property type="project" value="InterPro"/>
</dbReference>
<dbReference type="Gene3D" id="3.20.20.190">
    <property type="entry name" value="Phosphatidylinositol (PI) phosphodiesterase"/>
    <property type="match status" value="1"/>
</dbReference>
<reference evidence="3" key="1">
    <citation type="journal article" date="2023" name="Mol. Phylogenet. Evol.">
        <title>Genome-scale phylogeny and comparative genomics of the fungal order Sordariales.</title>
        <authorList>
            <person name="Hensen N."/>
            <person name="Bonometti L."/>
            <person name="Westerberg I."/>
            <person name="Brannstrom I.O."/>
            <person name="Guillou S."/>
            <person name="Cros-Aarteil S."/>
            <person name="Calhoun S."/>
            <person name="Haridas S."/>
            <person name="Kuo A."/>
            <person name="Mondo S."/>
            <person name="Pangilinan J."/>
            <person name="Riley R."/>
            <person name="LaButti K."/>
            <person name="Andreopoulos B."/>
            <person name="Lipzen A."/>
            <person name="Chen C."/>
            <person name="Yan M."/>
            <person name="Daum C."/>
            <person name="Ng V."/>
            <person name="Clum A."/>
            <person name="Steindorff A."/>
            <person name="Ohm R.A."/>
            <person name="Martin F."/>
            <person name="Silar P."/>
            <person name="Natvig D.O."/>
            <person name="Lalanne C."/>
            <person name="Gautier V."/>
            <person name="Ament-Velasquez S.L."/>
            <person name="Kruys A."/>
            <person name="Hutchinson M.I."/>
            <person name="Powell A.J."/>
            <person name="Barry K."/>
            <person name="Miller A.N."/>
            <person name="Grigoriev I.V."/>
            <person name="Debuchy R."/>
            <person name="Gladieux P."/>
            <person name="Hiltunen Thoren M."/>
            <person name="Johannesson H."/>
        </authorList>
    </citation>
    <scope>NUCLEOTIDE SEQUENCE</scope>
    <source>
        <strain evidence="3">PSN309</strain>
    </source>
</reference>
<dbReference type="Proteomes" id="UP001302126">
    <property type="component" value="Unassembled WGS sequence"/>
</dbReference>
<reference evidence="3" key="2">
    <citation type="submission" date="2023-05" db="EMBL/GenBank/DDBJ databases">
        <authorList>
            <consortium name="Lawrence Berkeley National Laboratory"/>
            <person name="Steindorff A."/>
            <person name="Hensen N."/>
            <person name="Bonometti L."/>
            <person name="Westerberg I."/>
            <person name="Brannstrom I.O."/>
            <person name="Guillou S."/>
            <person name="Cros-Aarteil S."/>
            <person name="Calhoun S."/>
            <person name="Haridas S."/>
            <person name="Kuo A."/>
            <person name="Mondo S."/>
            <person name="Pangilinan J."/>
            <person name="Riley R."/>
            <person name="Labutti K."/>
            <person name="Andreopoulos B."/>
            <person name="Lipzen A."/>
            <person name="Chen C."/>
            <person name="Yanf M."/>
            <person name="Daum C."/>
            <person name="Ng V."/>
            <person name="Clum A."/>
            <person name="Ohm R."/>
            <person name="Martin F."/>
            <person name="Silar P."/>
            <person name="Natvig D."/>
            <person name="Lalanne C."/>
            <person name="Gautier V."/>
            <person name="Ament-Velasquez S.L."/>
            <person name="Kruys A."/>
            <person name="Hutchinson M.I."/>
            <person name="Powell A.J."/>
            <person name="Barry K."/>
            <person name="Miller A.N."/>
            <person name="Grigoriev I.V."/>
            <person name="Debuchy R."/>
            <person name="Gladieux P."/>
            <person name="Thoren M.H."/>
            <person name="Johannesson H."/>
        </authorList>
    </citation>
    <scope>NUCLEOTIDE SEQUENCE</scope>
    <source>
        <strain evidence="3">PSN309</strain>
    </source>
</reference>
<comment type="caution">
    <text evidence="3">The sequence shown here is derived from an EMBL/GenBank/DDBJ whole genome shotgun (WGS) entry which is preliminary data.</text>
</comment>
<name>A0AAN6WY74_9PEZI</name>
<proteinExistence type="predicted"/>